<organism evidence="2 3">
    <name type="scientific">Blepharisma stoltei</name>
    <dbReference type="NCBI Taxonomy" id="1481888"/>
    <lineage>
        <taxon>Eukaryota</taxon>
        <taxon>Sar</taxon>
        <taxon>Alveolata</taxon>
        <taxon>Ciliophora</taxon>
        <taxon>Postciliodesmatophora</taxon>
        <taxon>Heterotrichea</taxon>
        <taxon>Heterotrichida</taxon>
        <taxon>Blepharismidae</taxon>
        <taxon>Blepharisma</taxon>
    </lineage>
</organism>
<dbReference type="PROSITE" id="PS51286">
    <property type="entry name" value="RAP"/>
    <property type="match status" value="1"/>
</dbReference>
<dbReference type="InterPro" id="IPR013584">
    <property type="entry name" value="RAP"/>
</dbReference>
<accession>A0AAU9IQR3</accession>
<name>A0AAU9IQR3_9CILI</name>
<sequence>MKSAISEFLNHRRSWPITINWCRSLCEQINVNDIKPDEFAHLADKIGDIYRKFGYRDYIWKEQITGKIWERGFIDTLDLKDRVNVWKGAIFIGENNETIDFLRQKLVDKIIDGNAEKVSIAILTRILDCMNTTNYNDPKIINFIENLLKSPESSDGKITGNFVGTLLSTYGKLRVDPTNVYPIISEILASKFSLYSHNLKASVAHSLALNGIADENLWTNTIFKELLKINHRTLTTWKLSEIHHTLIILELLHPFFKETKLYNSGKYKNMKKKTQEAWDRVFREKYKKDYRNMKGYCTLWLQSRLHKDIFSTFKKLKIKLMPEYQTEYPYTLDVDLLYPPNTVIEIQGPYHYIKPNFELCGKTVIKNQLLEKLGYRVINIPHFKWDSLKNDQKPDYLLSLLK</sequence>
<reference evidence="2" key="1">
    <citation type="submission" date="2021-09" db="EMBL/GenBank/DDBJ databases">
        <authorList>
            <consortium name="AG Swart"/>
            <person name="Singh M."/>
            <person name="Singh A."/>
            <person name="Seah K."/>
            <person name="Emmerich C."/>
        </authorList>
    </citation>
    <scope>NUCLEOTIDE SEQUENCE</scope>
    <source>
        <strain evidence="2">ATCC30299</strain>
    </source>
</reference>
<dbReference type="Pfam" id="PF08373">
    <property type="entry name" value="RAP"/>
    <property type="match status" value="1"/>
</dbReference>
<evidence type="ECO:0000313" key="3">
    <source>
        <dbReference type="Proteomes" id="UP001162131"/>
    </source>
</evidence>
<comment type="caution">
    <text evidence="2">The sequence shown here is derived from an EMBL/GenBank/DDBJ whole genome shotgun (WGS) entry which is preliminary data.</text>
</comment>
<protein>
    <recommendedName>
        <fullName evidence="1">RAP domain-containing protein</fullName>
    </recommendedName>
</protein>
<gene>
    <name evidence="2" type="ORF">BSTOLATCC_MIC9360</name>
</gene>
<dbReference type="AlphaFoldDB" id="A0AAU9IQR3"/>
<dbReference type="SMART" id="SM00952">
    <property type="entry name" value="RAP"/>
    <property type="match status" value="1"/>
</dbReference>
<dbReference type="EMBL" id="CAJZBQ010000011">
    <property type="protein sequence ID" value="CAG9313545.1"/>
    <property type="molecule type" value="Genomic_DNA"/>
</dbReference>
<feature type="domain" description="RAP" evidence="1">
    <location>
        <begin position="342"/>
        <end position="399"/>
    </location>
</feature>
<proteinExistence type="predicted"/>
<dbReference type="Proteomes" id="UP001162131">
    <property type="component" value="Unassembled WGS sequence"/>
</dbReference>
<evidence type="ECO:0000313" key="2">
    <source>
        <dbReference type="EMBL" id="CAG9313545.1"/>
    </source>
</evidence>
<keyword evidence="3" id="KW-1185">Reference proteome</keyword>
<dbReference type="Gene3D" id="3.40.960.10">
    <property type="entry name" value="VSR Endonuclease"/>
    <property type="match status" value="1"/>
</dbReference>
<evidence type="ECO:0000259" key="1">
    <source>
        <dbReference type="PROSITE" id="PS51286"/>
    </source>
</evidence>